<keyword evidence="5 6" id="KW-0206">Cytoskeleton</keyword>
<evidence type="ECO:0000256" key="6">
    <source>
        <dbReference type="RuleBase" id="RU003908"/>
    </source>
</evidence>
<evidence type="ECO:0000313" key="9">
    <source>
        <dbReference type="Proteomes" id="UP000193218"/>
    </source>
</evidence>
<dbReference type="PRINTS" id="PR00392">
    <property type="entry name" value="PROFILIN"/>
</dbReference>
<dbReference type="FunFam" id="3.30.450.30:FF:000015">
    <property type="entry name" value="Profilin"/>
    <property type="match status" value="1"/>
</dbReference>
<dbReference type="OrthoDB" id="421374at2759"/>
<comment type="subunit">
    <text evidence="6">Occurs in many kinds of cells as a complex with monomeric actin in a 1:1 ratio.</text>
</comment>
<keyword evidence="4 7" id="KW-0009">Actin-binding</keyword>
<accession>A0A1Y1UAU4</accession>
<dbReference type="Proteomes" id="UP000193218">
    <property type="component" value="Unassembled WGS sequence"/>
</dbReference>
<comment type="function">
    <text evidence="6">Binds to actin and affects the structure of the cytoskeleton. At high concentrations, profilin prevents the polymerization of actin, whereas it enhances it at low concentrations.</text>
</comment>
<comment type="caution">
    <text evidence="8">The sequence shown here is derived from an EMBL/GenBank/DDBJ whole genome shotgun (WGS) entry which is preliminary data.</text>
</comment>
<protein>
    <recommendedName>
        <fullName evidence="7">Profilin</fullName>
    </recommendedName>
</protein>
<dbReference type="CDD" id="cd00148">
    <property type="entry name" value="PROF"/>
    <property type="match status" value="1"/>
</dbReference>
<dbReference type="PROSITE" id="PS00414">
    <property type="entry name" value="PROFILIN"/>
    <property type="match status" value="1"/>
</dbReference>
<dbReference type="Pfam" id="PF00235">
    <property type="entry name" value="Profilin"/>
    <property type="match status" value="1"/>
</dbReference>
<dbReference type="FunCoup" id="A0A1Y1UAU4">
    <property type="interactions" value="137"/>
</dbReference>
<dbReference type="InParanoid" id="A0A1Y1UAU4"/>
<keyword evidence="9" id="KW-1185">Reference proteome</keyword>
<dbReference type="Gene3D" id="3.30.450.30">
    <property type="entry name" value="Dynein light chain 2a, cytoplasmic"/>
    <property type="match status" value="1"/>
</dbReference>
<name>A0A1Y1UAU4_9TREE</name>
<proteinExistence type="inferred from homology"/>
<comment type="subcellular location">
    <subcellularLocation>
        <location evidence="1">Cytoplasm</location>
        <location evidence="1">Cytoskeleton</location>
    </subcellularLocation>
</comment>
<dbReference type="AlphaFoldDB" id="A0A1Y1UAU4"/>
<dbReference type="STRING" id="4999.A0A1Y1UAU4"/>
<dbReference type="PRINTS" id="PR01640">
    <property type="entry name" value="PROFILINPLNT"/>
</dbReference>
<dbReference type="GO" id="GO:0003785">
    <property type="term" value="F:actin monomer binding"/>
    <property type="evidence" value="ECO:0007669"/>
    <property type="project" value="TreeGrafter"/>
</dbReference>
<dbReference type="RefSeq" id="XP_021869338.1">
    <property type="nucleotide sequence ID" value="XM_022016683.1"/>
</dbReference>
<evidence type="ECO:0000256" key="4">
    <source>
        <dbReference type="ARBA" id="ARBA00023203"/>
    </source>
</evidence>
<evidence type="ECO:0000256" key="2">
    <source>
        <dbReference type="ARBA" id="ARBA00010058"/>
    </source>
</evidence>
<dbReference type="InterPro" id="IPR005455">
    <property type="entry name" value="PFN_euk"/>
</dbReference>
<dbReference type="PANTHER" id="PTHR11604">
    <property type="entry name" value="PROFILIN"/>
    <property type="match status" value="1"/>
</dbReference>
<keyword evidence="3" id="KW-0963">Cytoplasm</keyword>
<dbReference type="SMART" id="SM00392">
    <property type="entry name" value="PROF"/>
    <property type="match status" value="1"/>
</dbReference>
<dbReference type="InterPro" id="IPR048278">
    <property type="entry name" value="PFN"/>
</dbReference>
<evidence type="ECO:0000256" key="1">
    <source>
        <dbReference type="ARBA" id="ARBA00004245"/>
    </source>
</evidence>
<dbReference type="GO" id="GO:0005938">
    <property type="term" value="C:cell cortex"/>
    <property type="evidence" value="ECO:0007669"/>
    <property type="project" value="TreeGrafter"/>
</dbReference>
<dbReference type="PANTHER" id="PTHR11604:SF0">
    <property type="entry name" value="PROFILIN"/>
    <property type="match status" value="1"/>
</dbReference>
<evidence type="ECO:0000256" key="3">
    <source>
        <dbReference type="ARBA" id="ARBA00022490"/>
    </source>
</evidence>
<evidence type="ECO:0000313" key="8">
    <source>
        <dbReference type="EMBL" id="ORX35122.1"/>
    </source>
</evidence>
<sequence>MSWQAYVDDQLLSTGQISKAAILGKQGGIWAASKGYNLSQGEQNAITNTLFKKPDEARASGITLAGFKFMCIKAEPEEVIGRKGERGVFVVPTTQAVIVGEYEAPTQAGDANVVVTKLADYLKSVGY</sequence>
<evidence type="ECO:0000256" key="5">
    <source>
        <dbReference type="ARBA" id="ARBA00023212"/>
    </source>
</evidence>
<dbReference type="InterPro" id="IPR036140">
    <property type="entry name" value="PFN_sf"/>
</dbReference>
<dbReference type="SUPFAM" id="SSF55770">
    <property type="entry name" value="Profilin (actin-binding protein)"/>
    <property type="match status" value="1"/>
</dbReference>
<dbReference type="GO" id="GO:0005856">
    <property type="term" value="C:cytoskeleton"/>
    <property type="evidence" value="ECO:0007669"/>
    <property type="project" value="UniProtKB-SubCell"/>
</dbReference>
<dbReference type="InterPro" id="IPR027310">
    <property type="entry name" value="Profilin_CS"/>
</dbReference>
<dbReference type="GeneID" id="33558492"/>
<gene>
    <name evidence="8" type="ORF">BD324DRAFT_633955</name>
</gene>
<organism evidence="8 9">
    <name type="scientific">Kockovaella imperatae</name>
    <dbReference type="NCBI Taxonomy" id="4999"/>
    <lineage>
        <taxon>Eukaryota</taxon>
        <taxon>Fungi</taxon>
        <taxon>Dikarya</taxon>
        <taxon>Basidiomycota</taxon>
        <taxon>Agaricomycotina</taxon>
        <taxon>Tremellomycetes</taxon>
        <taxon>Tremellales</taxon>
        <taxon>Cuniculitremaceae</taxon>
        <taxon>Kockovaella</taxon>
    </lineage>
</organism>
<evidence type="ECO:0000256" key="7">
    <source>
        <dbReference type="RuleBase" id="RU003909"/>
    </source>
</evidence>
<comment type="similarity">
    <text evidence="2 7">Belongs to the profilin family.</text>
</comment>
<reference evidence="8 9" key="1">
    <citation type="submission" date="2017-03" db="EMBL/GenBank/DDBJ databases">
        <title>Widespread Adenine N6-methylation of Active Genes in Fungi.</title>
        <authorList>
            <consortium name="DOE Joint Genome Institute"/>
            <person name="Mondo S.J."/>
            <person name="Dannebaum R.O."/>
            <person name="Kuo R.C."/>
            <person name="Louie K.B."/>
            <person name="Bewick A.J."/>
            <person name="Labutti K."/>
            <person name="Haridas S."/>
            <person name="Kuo A."/>
            <person name="Salamov A."/>
            <person name="Ahrendt S.R."/>
            <person name="Lau R."/>
            <person name="Bowen B.P."/>
            <person name="Lipzen A."/>
            <person name="Sullivan W."/>
            <person name="Andreopoulos W.B."/>
            <person name="Clum A."/>
            <person name="Lindquist E."/>
            <person name="Daum C."/>
            <person name="Northen T.R."/>
            <person name="Ramamoorthy G."/>
            <person name="Schmitz R.J."/>
            <person name="Gryganskyi A."/>
            <person name="Culley D."/>
            <person name="Magnuson J."/>
            <person name="James T.Y."/>
            <person name="O'Malley M.A."/>
            <person name="Stajich J.E."/>
            <person name="Spatafora J.W."/>
            <person name="Visel A."/>
            <person name="Grigoriev I.V."/>
        </authorList>
    </citation>
    <scope>NUCLEOTIDE SEQUENCE [LARGE SCALE GENOMIC DNA]</scope>
    <source>
        <strain evidence="8 9">NRRL Y-17943</strain>
    </source>
</reference>
<dbReference type="EMBL" id="NBSH01000012">
    <property type="protein sequence ID" value="ORX35122.1"/>
    <property type="molecule type" value="Genomic_DNA"/>
</dbReference>